<accession>A0ABV9K978</accession>
<name>A0ABV9K978_9PORP</name>
<dbReference type="Gene3D" id="3.40.720.10">
    <property type="entry name" value="Alkaline Phosphatase, subunit A"/>
    <property type="match status" value="1"/>
</dbReference>
<dbReference type="Proteomes" id="UP001596020">
    <property type="component" value="Unassembled WGS sequence"/>
</dbReference>
<dbReference type="RefSeq" id="WP_380080173.1">
    <property type="nucleotide sequence ID" value="NZ_JBHSGO010000215.1"/>
</dbReference>
<dbReference type="SUPFAM" id="SSF53649">
    <property type="entry name" value="Alkaline phosphatase-like"/>
    <property type="match status" value="1"/>
</dbReference>
<dbReference type="EMBL" id="JBHSGO010000215">
    <property type="protein sequence ID" value="MFC4666777.1"/>
    <property type="molecule type" value="Genomic_DNA"/>
</dbReference>
<keyword evidence="3" id="KW-1185">Reference proteome</keyword>
<reference evidence="3" key="1">
    <citation type="journal article" date="2019" name="Int. J. Syst. Evol. Microbiol.">
        <title>The Global Catalogue of Microorganisms (GCM) 10K type strain sequencing project: providing services to taxonomists for standard genome sequencing and annotation.</title>
        <authorList>
            <consortium name="The Broad Institute Genomics Platform"/>
            <consortium name="The Broad Institute Genome Sequencing Center for Infectious Disease"/>
            <person name="Wu L."/>
            <person name="Ma J."/>
        </authorList>
    </citation>
    <scope>NUCLEOTIDE SEQUENCE [LARGE SCALE GENOMIC DNA]</scope>
    <source>
        <strain evidence="3">CGMCC 4.7357</strain>
    </source>
</reference>
<dbReference type="InterPro" id="IPR026263">
    <property type="entry name" value="Alkaline_phosphatase_prok"/>
</dbReference>
<dbReference type="PIRSF" id="PIRSF031924">
    <property type="entry name" value="Pi-irrepressible_AP"/>
    <property type="match status" value="1"/>
</dbReference>
<dbReference type="CDD" id="cd16016">
    <property type="entry name" value="AP-SPAP"/>
    <property type="match status" value="1"/>
</dbReference>
<organism evidence="2 3">
    <name type="scientific">Falsiporphyromonas endometrii</name>
    <dbReference type="NCBI Taxonomy" id="1387297"/>
    <lineage>
        <taxon>Bacteria</taxon>
        <taxon>Pseudomonadati</taxon>
        <taxon>Bacteroidota</taxon>
        <taxon>Bacteroidia</taxon>
        <taxon>Bacteroidales</taxon>
        <taxon>Porphyromonadaceae</taxon>
        <taxon>Falsiporphyromonas</taxon>
    </lineage>
</organism>
<dbReference type="InterPro" id="IPR017850">
    <property type="entry name" value="Alkaline_phosphatase_core_sf"/>
</dbReference>
<feature type="chain" id="PRO_5045692103" evidence="1">
    <location>
        <begin position="33"/>
        <end position="552"/>
    </location>
</feature>
<evidence type="ECO:0000313" key="2">
    <source>
        <dbReference type="EMBL" id="MFC4666777.1"/>
    </source>
</evidence>
<evidence type="ECO:0000313" key="3">
    <source>
        <dbReference type="Proteomes" id="UP001596020"/>
    </source>
</evidence>
<protein>
    <submittedName>
        <fullName evidence="2">Alkaline phosphatase family protein</fullName>
    </submittedName>
</protein>
<dbReference type="InterPro" id="IPR002591">
    <property type="entry name" value="Phosphodiest/P_Trfase"/>
</dbReference>
<sequence length="552" mass="61578">MTKQEKRRSKAILSSLVAVLAVAVNMSQTVLANEPPKLVVCINVDQLRTDHLLNFRALYGDQGFRRLLSNGIVYPSVDFNLNPINESSAITSIYTGTYPSTHGITSDKIYDKDSHQYKSVLFDKSYLGNYTSERYSPKSLLVSTIGDQLKDASSGLASVYSIAPDAEAAMLSAGSEADGAFWIDNTRGKWATSTYYSKPIPWFVDKLNNNPSESLSGRIGSIVWKPLKKINDKLSPYARTQSQFSYRIGGNVDRYKKTPLINEEVTRLAKDFVEYNGYEVSNRPNLLLITYSAAPSSIAADDGSGAELQDTYVRLDEQVGQLLNSIDHKVGINNCVVMLCGTGYVREKAPNSISLNGTKKRRVFSPERCRALLNMYLMAVYGQGNWVTSYRDGLITLNRKLIEDKKLDIAEVQRKAASFVSEMSGVDECIPTYLFHGEGKVDFADNLLAHSLHSSTQADLAITILPGWHIEEAGNDNRTEYNQSRWYNAPCESPLIFYGGNIKSNKEFNARTSVLNIAPTLGYIFRIRPPCNRGKILNEILQQQTQVTQIRK</sequence>
<evidence type="ECO:0000256" key="1">
    <source>
        <dbReference type="SAM" id="SignalP"/>
    </source>
</evidence>
<dbReference type="Gene3D" id="3.30.1360.150">
    <property type="match status" value="1"/>
</dbReference>
<proteinExistence type="predicted"/>
<feature type="signal peptide" evidence="1">
    <location>
        <begin position="1"/>
        <end position="32"/>
    </location>
</feature>
<gene>
    <name evidence="2" type="ORF">ACFO3G_09255</name>
</gene>
<keyword evidence="1" id="KW-0732">Signal</keyword>
<comment type="caution">
    <text evidence="2">The sequence shown here is derived from an EMBL/GenBank/DDBJ whole genome shotgun (WGS) entry which is preliminary data.</text>
</comment>
<dbReference type="Pfam" id="PF01663">
    <property type="entry name" value="Phosphodiest"/>
    <property type="match status" value="1"/>
</dbReference>